<evidence type="ECO:0000313" key="2">
    <source>
        <dbReference type="Proteomes" id="UP001176429"/>
    </source>
</evidence>
<name>A0ABT9BFB6_9BACT</name>
<dbReference type="RefSeq" id="WP_305008328.1">
    <property type="nucleotide sequence ID" value="NZ_JAUQSY010000015.1"/>
</dbReference>
<proteinExistence type="predicted"/>
<evidence type="ECO:0000313" key="1">
    <source>
        <dbReference type="EMBL" id="MDO7876937.1"/>
    </source>
</evidence>
<keyword evidence="2" id="KW-1185">Reference proteome</keyword>
<comment type="caution">
    <text evidence="1">The sequence shown here is derived from an EMBL/GenBank/DDBJ whole genome shotgun (WGS) entry which is preliminary data.</text>
</comment>
<accession>A0ABT9BFB6</accession>
<sequence length="91" mass="10454">MLTLPHLQLLIKYHWRAERFAREASAAEKDLMNELDWTQLAELLTDLQLYHQQLLSKDYARQVLHRLLATCADEATAQTFIGYAGTLVPGN</sequence>
<gene>
    <name evidence="1" type="ORF">Q5H93_19480</name>
</gene>
<dbReference type="Proteomes" id="UP001176429">
    <property type="component" value="Unassembled WGS sequence"/>
</dbReference>
<protein>
    <submittedName>
        <fullName evidence="1">Uncharacterized protein</fullName>
    </submittedName>
</protein>
<dbReference type="EMBL" id="JAUQSY010000015">
    <property type="protein sequence ID" value="MDO7876937.1"/>
    <property type="molecule type" value="Genomic_DNA"/>
</dbReference>
<reference evidence="1" key="1">
    <citation type="submission" date="2023-07" db="EMBL/GenBank/DDBJ databases">
        <authorList>
            <person name="Kim M.K."/>
        </authorList>
    </citation>
    <scope>NUCLEOTIDE SEQUENCE</scope>
    <source>
        <strain evidence="1">ASUV-10-1</strain>
    </source>
</reference>
<organism evidence="1 2">
    <name type="scientific">Hymenobacter aranciens</name>
    <dbReference type="NCBI Taxonomy" id="3063996"/>
    <lineage>
        <taxon>Bacteria</taxon>
        <taxon>Pseudomonadati</taxon>
        <taxon>Bacteroidota</taxon>
        <taxon>Cytophagia</taxon>
        <taxon>Cytophagales</taxon>
        <taxon>Hymenobacteraceae</taxon>
        <taxon>Hymenobacter</taxon>
    </lineage>
</organism>